<dbReference type="eggNOG" id="KOG3179">
    <property type="taxonomic scope" value="Eukaryota"/>
</dbReference>
<dbReference type="EnsemblPlants" id="AES99646">
    <property type="protein sequence ID" value="AES99646"/>
    <property type="gene ID" value="MTR_5g083210"/>
</dbReference>
<evidence type="ECO:0000313" key="8">
    <source>
        <dbReference type="EnsemblPlants" id="AES99646"/>
    </source>
</evidence>
<dbReference type="AlphaFoldDB" id="G7K286"/>
<keyword evidence="7" id="KW-0315">Glutamine amidotransferase</keyword>
<dbReference type="PaxDb" id="3880-AES99646"/>
<dbReference type="InterPro" id="IPR044992">
    <property type="entry name" value="ChyE-like"/>
</dbReference>
<evidence type="ECO:0000256" key="1">
    <source>
        <dbReference type="ARBA" id="ARBA00004514"/>
    </source>
</evidence>
<organism evidence="7 9">
    <name type="scientific">Medicago truncatula</name>
    <name type="common">Barrel medic</name>
    <name type="synonym">Medicago tribuloides</name>
    <dbReference type="NCBI Taxonomy" id="3880"/>
    <lineage>
        <taxon>Eukaryota</taxon>
        <taxon>Viridiplantae</taxon>
        <taxon>Streptophyta</taxon>
        <taxon>Embryophyta</taxon>
        <taxon>Tracheophyta</taxon>
        <taxon>Spermatophyta</taxon>
        <taxon>Magnoliopsida</taxon>
        <taxon>eudicotyledons</taxon>
        <taxon>Gunneridae</taxon>
        <taxon>Pentapetalae</taxon>
        <taxon>rosids</taxon>
        <taxon>fabids</taxon>
        <taxon>Fabales</taxon>
        <taxon>Fabaceae</taxon>
        <taxon>Papilionoideae</taxon>
        <taxon>50 kb inversion clade</taxon>
        <taxon>NPAAA clade</taxon>
        <taxon>Hologalegina</taxon>
        <taxon>IRL clade</taxon>
        <taxon>Trifolieae</taxon>
        <taxon>Medicago</taxon>
    </lineage>
</organism>
<evidence type="ECO:0000313" key="9">
    <source>
        <dbReference type="Proteomes" id="UP000002051"/>
    </source>
</evidence>
<comment type="subcellular location">
    <subcellularLocation>
        <location evidence="1">Cytoplasm</location>
        <location evidence="1">Cytosol</location>
    </subcellularLocation>
</comment>
<reference evidence="7 9" key="2">
    <citation type="journal article" date="2014" name="BMC Genomics">
        <title>An improved genome release (version Mt4.0) for the model legume Medicago truncatula.</title>
        <authorList>
            <person name="Tang H."/>
            <person name="Krishnakumar V."/>
            <person name="Bidwell S."/>
            <person name="Rosen B."/>
            <person name="Chan A."/>
            <person name="Zhou S."/>
            <person name="Gentzbittel L."/>
            <person name="Childs K.L."/>
            <person name="Yandell M."/>
            <person name="Gundlach H."/>
            <person name="Mayer K.F."/>
            <person name="Schwartz D.C."/>
            <person name="Town C.D."/>
        </authorList>
    </citation>
    <scope>GENOME REANNOTATION</scope>
    <source>
        <strain evidence="7">A17</strain>
        <strain evidence="8 9">cv. Jemalong A17</strain>
    </source>
</reference>
<dbReference type="FunFam" id="3.40.50.880:FF:000040">
    <property type="entry name" value="Gamma-glutamyl peptidase 5"/>
    <property type="match status" value="1"/>
</dbReference>
<keyword evidence="4" id="KW-0963">Cytoplasm</keyword>
<dbReference type="CDD" id="cd01741">
    <property type="entry name" value="GATase1_1"/>
    <property type="match status" value="1"/>
</dbReference>
<evidence type="ECO:0000256" key="2">
    <source>
        <dbReference type="ARBA" id="ARBA00005179"/>
    </source>
</evidence>
<dbReference type="OMA" id="DGCQIIR"/>
<evidence type="ECO:0000256" key="5">
    <source>
        <dbReference type="ARBA" id="ARBA00022801"/>
    </source>
</evidence>
<dbReference type="Pfam" id="PF00117">
    <property type="entry name" value="GATase"/>
    <property type="match status" value="1"/>
</dbReference>
<dbReference type="MEROPS" id="C26.A05"/>
<dbReference type="SUPFAM" id="SSF52317">
    <property type="entry name" value="Class I glutamine amidotransferase-like"/>
    <property type="match status" value="1"/>
</dbReference>
<evidence type="ECO:0000256" key="3">
    <source>
        <dbReference type="ARBA" id="ARBA00011083"/>
    </source>
</evidence>
<dbReference type="KEGG" id="mtr:11431148"/>
<name>G7K286_MEDTR</name>
<sequence length="245" mass="27607">MEKIGCKRFGVLLCAEDSEYVIKMHGGYSGVFLKMLEEENETWDMYKVSCGEFPKDDELSLYDGFVITGSCNDAYGNEKWICDLVTLIKKLNSMQTKIIGVCFGHQVLGRALGGKVGRSPTGWDIGVRTITLSSHISFPSLDLPTKLSIIECHRDEIQELPAKAEVIARSDKTGIEMFKYGDHIMGIQGHPEYSKDILLFLIDRLIQRNFIKEAFAIGARERAHLLEPDTNAWKKLCTSFLKNGF</sequence>
<dbReference type="OrthoDB" id="92161at2759"/>
<accession>G7K286</accession>
<dbReference type="EMBL" id="CM001221">
    <property type="protein sequence ID" value="AES99646.1"/>
    <property type="molecule type" value="Genomic_DNA"/>
</dbReference>
<keyword evidence="5" id="KW-0378">Hydrolase</keyword>
<dbReference type="Proteomes" id="UP000002051">
    <property type="component" value="Chromosome 5"/>
</dbReference>
<comment type="similarity">
    <text evidence="3">Belongs to the peptidase C26 family.</text>
</comment>
<gene>
    <name evidence="8" type="primary">11431148</name>
    <name evidence="7" type="ordered locus">MTR_5g083210</name>
</gene>
<dbReference type="STRING" id="3880.G7K286"/>
<reference evidence="8" key="3">
    <citation type="submission" date="2015-04" db="UniProtKB">
        <authorList>
            <consortium name="EnsemblPlants"/>
        </authorList>
    </citation>
    <scope>IDENTIFICATION</scope>
    <source>
        <strain evidence="8">cv. Jemalong A17</strain>
    </source>
</reference>
<dbReference type="GO" id="GO:0008233">
    <property type="term" value="F:peptidase activity"/>
    <property type="evidence" value="ECO:0007669"/>
    <property type="project" value="UniProtKB-ARBA"/>
</dbReference>
<dbReference type="InterPro" id="IPR017926">
    <property type="entry name" value="GATASE"/>
</dbReference>
<reference evidence="7 9" key="1">
    <citation type="journal article" date="2011" name="Nature">
        <title>The Medicago genome provides insight into the evolution of rhizobial symbioses.</title>
        <authorList>
            <person name="Young N.D."/>
            <person name="Debelle F."/>
            <person name="Oldroyd G.E."/>
            <person name="Geurts R."/>
            <person name="Cannon S.B."/>
            <person name="Udvardi M.K."/>
            <person name="Benedito V.A."/>
            <person name="Mayer K.F."/>
            <person name="Gouzy J."/>
            <person name="Schoof H."/>
            <person name="Van de Peer Y."/>
            <person name="Proost S."/>
            <person name="Cook D.R."/>
            <person name="Meyers B.C."/>
            <person name="Spannagl M."/>
            <person name="Cheung F."/>
            <person name="De Mita S."/>
            <person name="Krishnakumar V."/>
            <person name="Gundlach H."/>
            <person name="Zhou S."/>
            <person name="Mudge J."/>
            <person name="Bharti A.K."/>
            <person name="Murray J.D."/>
            <person name="Naoumkina M.A."/>
            <person name="Rosen B."/>
            <person name="Silverstein K.A."/>
            <person name="Tang H."/>
            <person name="Rombauts S."/>
            <person name="Zhao P.X."/>
            <person name="Zhou P."/>
            <person name="Barbe V."/>
            <person name="Bardou P."/>
            <person name="Bechner M."/>
            <person name="Bellec A."/>
            <person name="Berger A."/>
            <person name="Berges H."/>
            <person name="Bidwell S."/>
            <person name="Bisseling T."/>
            <person name="Choisne N."/>
            <person name="Couloux A."/>
            <person name="Denny R."/>
            <person name="Deshpande S."/>
            <person name="Dai X."/>
            <person name="Doyle J.J."/>
            <person name="Dudez A.M."/>
            <person name="Farmer A.D."/>
            <person name="Fouteau S."/>
            <person name="Franken C."/>
            <person name="Gibelin C."/>
            <person name="Gish J."/>
            <person name="Goldstein S."/>
            <person name="Gonzalez A.J."/>
            <person name="Green P.J."/>
            <person name="Hallab A."/>
            <person name="Hartog M."/>
            <person name="Hua A."/>
            <person name="Humphray S.J."/>
            <person name="Jeong D.H."/>
            <person name="Jing Y."/>
            <person name="Jocker A."/>
            <person name="Kenton S.M."/>
            <person name="Kim D.J."/>
            <person name="Klee K."/>
            <person name="Lai H."/>
            <person name="Lang C."/>
            <person name="Lin S."/>
            <person name="Macmil S.L."/>
            <person name="Magdelenat G."/>
            <person name="Matthews L."/>
            <person name="McCorrison J."/>
            <person name="Monaghan E.L."/>
            <person name="Mun J.H."/>
            <person name="Najar F.Z."/>
            <person name="Nicholson C."/>
            <person name="Noirot C."/>
            <person name="O'Bleness M."/>
            <person name="Paule C.R."/>
            <person name="Poulain J."/>
            <person name="Prion F."/>
            <person name="Qin B."/>
            <person name="Qu C."/>
            <person name="Retzel E.F."/>
            <person name="Riddle C."/>
            <person name="Sallet E."/>
            <person name="Samain S."/>
            <person name="Samson N."/>
            <person name="Sanders I."/>
            <person name="Saurat O."/>
            <person name="Scarpelli C."/>
            <person name="Schiex T."/>
            <person name="Segurens B."/>
            <person name="Severin A.J."/>
            <person name="Sherrier D.J."/>
            <person name="Shi R."/>
            <person name="Sims S."/>
            <person name="Singer S.R."/>
            <person name="Sinharoy S."/>
            <person name="Sterck L."/>
            <person name="Viollet A."/>
            <person name="Wang B.B."/>
            <person name="Wang K."/>
            <person name="Wang M."/>
            <person name="Wang X."/>
            <person name="Warfsmann J."/>
            <person name="Weissenbach J."/>
            <person name="White D.D."/>
            <person name="White J.D."/>
            <person name="Wiley G.B."/>
            <person name="Wincker P."/>
            <person name="Xing Y."/>
            <person name="Yang L."/>
            <person name="Yao Z."/>
            <person name="Ying F."/>
            <person name="Zhai J."/>
            <person name="Zhou L."/>
            <person name="Zuber A."/>
            <person name="Denarie J."/>
            <person name="Dixon R.A."/>
            <person name="May G.D."/>
            <person name="Schwartz D.C."/>
            <person name="Rogers J."/>
            <person name="Quetier F."/>
            <person name="Town C.D."/>
            <person name="Roe B.A."/>
        </authorList>
    </citation>
    <scope>NUCLEOTIDE SEQUENCE [LARGE SCALE GENOMIC DNA]</scope>
    <source>
        <strain evidence="7">A17</strain>
        <strain evidence="8 9">cv. Jemalong A17</strain>
    </source>
</reference>
<dbReference type="Gene3D" id="3.40.50.880">
    <property type="match status" value="1"/>
</dbReference>
<evidence type="ECO:0000259" key="6">
    <source>
        <dbReference type="Pfam" id="PF00117"/>
    </source>
</evidence>
<dbReference type="PANTHER" id="PTHR42695">
    <property type="entry name" value="GLUTAMINE AMIDOTRANSFERASE YLR126C-RELATED"/>
    <property type="match status" value="1"/>
</dbReference>
<keyword evidence="9" id="KW-1185">Reference proteome</keyword>
<dbReference type="GO" id="GO:0005829">
    <property type="term" value="C:cytosol"/>
    <property type="evidence" value="ECO:0000318"/>
    <property type="project" value="GO_Central"/>
</dbReference>
<dbReference type="HOGENOM" id="CLU_054974_0_1_1"/>
<dbReference type="GO" id="GO:0019760">
    <property type="term" value="P:glucosinolate metabolic process"/>
    <property type="evidence" value="ECO:0007669"/>
    <property type="project" value="UniProtKB-ARBA"/>
</dbReference>
<feature type="domain" description="Glutamine amidotransferase" evidence="6">
    <location>
        <begin position="58"/>
        <end position="194"/>
    </location>
</feature>
<evidence type="ECO:0000256" key="4">
    <source>
        <dbReference type="ARBA" id="ARBA00022490"/>
    </source>
</evidence>
<proteinExistence type="inferred from homology"/>
<dbReference type="InterPro" id="IPR029062">
    <property type="entry name" value="Class_I_gatase-like"/>
</dbReference>
<comment type="pathway">
    <text evidence="2">Secondary metabolite biosynthesis.</text>
</comment>
<dbReference type="PROSITE" id="PS51273">
    <property type="entry name" value="GATASE_TYPE_1"/>
    <property type="match status" value="1"/>
</dbReference>
<protein>
    <submittedName>
        <fullName evidence="7">Class I glutamine amidotransferase</fullName>
    </submittedName>
</protein>
<evidence type="ECO:0000313" key="7">
    <source>
        <dbReference type="EMBL" id="AES99646.1"/>
    </source>
</evidence>
<dbReference type="PANTHER" id="PTHR42695:SF13">
    <property type="entry name" value="GLUTAMINE AMIDOTRANSFERASE CLASS-I FAMILY PROTEIN, EXPRESSED"/>
    <property type="match status" value="1"/>
</dbReference>